<proteinExistence type="inferred from homology"/>
<evidence type="ECO:0000259" key="4">
    <source>
        <dbReference type="Pfam" id="PF02582"/>
    </source>
</evidence>
<feature type="domain" description="DUF155" evidence="4">
    <location>
        <begin position="396"/>
        <end position="576"/>
    </location>
</feature>
<evidence type="ECO:0000256" key="2">
    <source>
        <dbReference type="SAM" id="MobiDB-lite"/>
    </source>
</evidence>
<evidence type="ECO:0000313" key="5">
    <source>
        <dbReference type="EMBL" id="ODV79093.1"/>
    </source>
</evidence>
<reference evidence="6" key="1">
    <citation type="submission" date="2016-05" db="EMBL/GenBank/DDBJ databases">
        <title>Comparative genomics of biotechnologically important yeasts.</title>
        <authorList>
            <consortium name="DOE Joint Genome Institute"/>
            <person name="Riley R."/>
            <person name="Haridas S."/>
            <person name="Wolfe K.H."/>
            <person name="Lopes M.R."/>
            <person name="Hittinger C.T."/>
            <person name="Goker M."/>
            <person name="Salamov A."/>
            <person name="Wisecaver J."/>
            <person name="Long T.M."/>
            <person name="Aerts A.L."/>
            <person name="Barry K."/>
            <person name="Choi C."/>
            <person name="Clum A."/>
            <person name="Coughlan A.Y."/>
            <person name="Deshpande S."/>
            <person name="Douglass A.P."/>
            <person name="Hanson S.J."/>
            <person name="Klenk H.-P."/>
            <person name="Labutti K."/>
            <person name="Lapidus A."/>
            <person name="Lindquist E."/>
            <person name="Lipzen A."/>
            <person name="Meier-Kolthoff J.P."/>
            <person name="Ohm R.A."/>
            <person name="Otillar R.P."/>
            <person name="Pangilinan J."/>
            <person name="Peng Y."/>
            <person name="Rokas A."/>
            <person name="Rosa C.A."/>
            <person name="Scheuner C."/>
            <person name="Sibirny A.A."/>
            <person name="Slot J.C."/>
            <person name="Stielow J.B."/>
            <person name="Sun H."/>
            <person name="Kurtzman C.P."/>
            <person name="Blackwell M."/>
            <person name="Grigoriev I.V."/>
            <person name="Jeffries T.W."/>
        </authorList>
    </citation>
    <scope>NUCLEOTIDE SEQUENCE [LARGE SCALE GENOMIC DNA]</scope>
    <source>
        <strain evidence="6">NRRL Y-17324</strain>
    </source>
</reference>
<dbReference type="Proteomes" id="UP000094285">
    <property type="component" value="Unassembled WGS sequence"/>
</dbReference>
<comment type="similarity">
    <text evidence="1">Belongs to the RMD1/sif2 family.</text>
</comment>
<gene>
    <name evidence="5" type="ORF">CANTADRAFT_66005</name>
</gene>
<keyword evidence="3" id="KW-1133">Transmembrane helix</keyword>
<evidence type="ECO:0000313" key="6">
    <source>
        <dbReference type="Proteomes" id="UP000094285"/>
    </source>
</evidence>
<feature type="region of interest" description="Disordered" evidence="2">
    <location>
        <begin position="130"/>
        <end position="151"/>
    </location>
</feature>
<sequence>MSPPSADLQRPTAKRSPSILVTDARSNTIKGTRAPFAGHNYKKQQQQQQQQLQLQQQQQQQQQQQHQQSPNHHFQQQQHQSALQKRFAFRNKFTDISVDKLLSNSSDIPSGQSRLPLLISSSSSRLPMYANGLNQNSNSGVKLPTPRLGEGMRKNIRSIPKLSQSLPSRTSKTSQKLVLIPEQQKYSSLPPPNLSLSQQQVQGTELQAQIQRSRAELMPKEARAHEFSRMTAYFICEEFNLKAVSKFLREHHEVKPRTYDEALYVPYALPLLPGTDGYRVKSNNSAKLLPNKRYMEKLINRTEQLDHLYEYYSGVETPEDANNYSMDPELENFDSSTPFDPSEPQFFAPPLDASRISDDSSVEENEPKKSDKAPIKDLTSEPTSSQADVSKHHAEMFILAYGIVMFWNFSEIHEKNILADLTFASNEPDTLLINPIDEQDIETEEFHFEYDSQIHRPRIYNDMVTLRSGDHLIKLTMSHAIAQLTKLCLFESRMVNVLGLISKLPKKLALTGRLGLKRTQLLKKSGKLFKLRVDVNLSSSILDTPDFFWSFEPALHPLYTAVREYLEIDQRVQVLNDRCKVFLEFLDIVSDSMNEKNTNRITWMIIVIIFMSLFVSLFEFFLEII</sequence>
<evidence type="ECO:0000256" key="3">
    <source>
        <dbReference type="SAM" id="Phobius"/>
    </source>
</evidence>
<evidence type="ECO:0000256" key="1">
    <source>
        <dbReference type="ARBA" id="ARBA00008306"/>
    </source>
</evidence>
<dbReference type="InterPro" id="IPR003734">
    <property type="entry name" value="DUF155"/>
</dbReference>
<keyword evidence="3" id="KW-0472">Membrane</keyword>
<name>A0A1E4SHX0_9ASCO</name>
<protein>
    <submittedName>
        <fullName evidence="5">DUF155-domain-containing protein</fullName>
    </submittedName>
</protein>
<dbReference type="GeneID" id="30985060"/>
<dbReference type="PANTHER" id="PTHR16255">
    <property type="entry name" value="REQUIRED FOR MEIOTIC NUCLEAR DIVISION PROTEIN 1 HOMOLOG"/>
    <property type="match status" value="1"/>
</dbReference>
<keyword evidence="3" id="KW-0812">Transmembrane</keyword>
<dbReference type="InterPro" id="IPR051624">
    <property type="entry name" value="RMD1/Sad1-interacting"/>
</dbReference>
<organism evidence="5 6">
    <name type="scientific">Suhomyces tanzawaensis NRRL Y-17324</name>
    <dbReference type="NCBI Taxonomy" id="984487"/>
    <lineage>
        <taxon>Eukaryota</taxon>
        <taxon>Fungi</taxon>
        <taxon>Dikarya</taxon>
        <taxon>Ascomycota</taxon>
        <taxon>Saccharomycotina</taxon>
        <taxon>Pichiomycetes</taxon>
        <taxon>Debaryomycetaceae</taxon>
        <taxon>Suhomyces</taxon>
    </lineage>
</organism>
<keyword evidence="6" id="KW-1185">Reference proteome</keyword>
<dbReference type="EMBL" id="KV453912">
    <property type="protein sequence ID" value="ODV79093.1"/>
    <property type="molecule type" value="Genomic_DNA"/>
</dbReference>
<dbReference type="Pfam" id="PF02582">
    <property type="entry name" value="DUF155"/>
    <property type="match status" value="1"/>
</dbReference>
<feature type="region of interest" description="Disordered" evidence="2">
    <location>
        <begin position="1"/>
        <end position="83"/>
    </location>
</feature>
<feature type="compositionally biased region" description="Low complexity" evidence="2">
    <location>
        <begin position="44"/>
        <end position="80"/>
    </location>
</feature>
<dbReference type="PANTHER" id="PTHR16255:SF4">
    <property type="entry name" value="SPORULATION PROTEIN RMD8"/>
    <property type="match status" value="1"/>
</dbReference>
<feature type="compositionally biased region" description="Basic and acidic residues" evidence="2">
    <location>
        <begin position="365"/>
        <end position="379"/>
    </location>
</feature>
<dbReference type="GO" id="GO:0005739">
    <property type="term" value="C:mitochondrion"/>
    <property type="evidence" value="ECO:0007669"/>
    <property type="project" value="UniProtKB-ARBA"/>
</dbReference>
<accession>A0A1E4SHX0</accession>
<feature type="region of interest" description="Disordered" evidence="2">
    <location>
        <begin position="320"/>
        <end position="387"/>
    </location>
</feature>
<dbReference type="OrthoDB" id="18302at2759"/>
<feature type="transmembrane region" description="Helical" evidence="3">
    <location>
        <begin position="601"/>
        <end position="622"/>
    </location>
</feature>
<dbReference type="AlphaFoldDB" id="A0A1E4SHX0"/>
<dbReference type="RefSeq" id="XP_020064215.1">
    <property type="nucleotide sequence ID" value="XM_020210924.1"/>
</dbReference>